<keyword evidence="3" id="KW-0284">Flavonoid biosynthesis</keyword>
<dbReference type="GO" id="GO:0009813">
    <property type="term" value="P:flavonoid biosynthetic process"/>
    <property type="evidence" value="ECO:0007669"/>
    <property type="project" value="UniProtKB-KW"/>
</dbReference>
<dbReference type="Gramene" id="AUR62026570-RA">
    <property type="protein sequence ID" value="AUR62026570-RA:cds"/>
    <property type="gene ID" value="AUR62026570"/>
</dbReference>
<reference evidence="9" key="1">
    <citation type="journal article" date="2017" name="Nature">
        <title>The genome of Chenopodium quinoa.</title>
        <authorList>
            <person name="Jarvis D.E."/>
            <person name="Ho Y.S."/>
            <person name="Lightfoot D.J."/>
            <person name="Schmoeckel S.M."/>
            <person name="Li B."/>
            <person name="Borm T.J.A."/>
            <person name="Ohyanagi H."/>
            <person name="Mineta K."/>
            <person name="Michell C.T."/>
            <person name="Saber N."/>
            <person name="Kharbatia N.M."/>
            <person name="Rupper R.R."/>
            <person name="Sharp A.R."/>
            <person name="Dally N."/>
            <person name="Boughton B.A."/>
            <person name="Woo Y.H."/>
            <person name="Gao G."/>
            <person name="Schijlen E.G.W.M."/>
            <person name="Guo X."/>
            <person name="Momin A.A."/>
            <person name="Negrao S."/>
            <person name="Al-Babili S."/>
            <person name="Gehring C."/>
            <person name="Roessner U."/>
            <person name="Jung C."/>
            <person name="Murphy K."/>
            <person name="Arold S.T."/>
            <person name="Gojobori T."/>
            <person name="van der Linden C.G."/>
            <person name="van Loo E.N."/>
            <person name="Jellen E.N."/>
            <person name="Maughan P.J."/>
            <person name="Tester M."/>
        </authorList>
    </citation>
    <scope>NUCLEOTIDE SEQUENCE [LARGE SCALE GENOMIC DNA]</scope>
    <source>
        <strain evidence="9">cv. PI 614886</strain>
    </source>
</reference>
<dbReference type="PANTHER" id="PTHR31642:SF11">
    <property type="entry name" value="SHIKIMATE O-HYDROXYCINNAMOYLTRANSFERASE"/>
    <property type="match status" value="1"/>
</dbReference>
<evidence type="ECO:0000256" key="1">
    <source>
        <dbReference type="ARBA" id="ARBA00009861"/>
    </source>
</evidence>
<dbReference type="SUPFAM" id="SSF52777">
    <property type="entry name" value="CoA-dependent acyltransferases"/>
    <property type="match status" value="1"/>
</dbReference>
<accession>A0A803MBV3</accession>
<comment type="pathway">
    <text evidence="7">Phytoalexin biosynthesis; methoxydianthramide B biosynthesis.</text>
</comment>
<reference evidence="9" key="2">
    <citation type="submission" date="2021-03" db="UniProtKB">
        <authorList>
            <consortium name="EnsemblPlants"/>
        </authorList>
    </citation>
    <scope>IDENTIFICATION</scope>
</reference>
<dbReference type="InterPro" id="IPR023213">
    <property type="entry name" value="CAT-like_dom_sf"/>
</dbReference>
<evidence type="ECO:0000256" key="4">
    <source>
        <dbReference type="ARBA" id="ARBA00023315"/>
    </source>
</evidence>
<comment type="catalytic activity">
    <reaction evidence="5">
        <text>anthranilate + benzoyl-CoA = N-benzoylanthranilate + CoA</text>
        <dbReference type="Rhea" id="RHEA:21600"/>
        <dbReference type="ChEBI" id="CHEBI:16567"/>
        <dbReference type="ChEBI" id="CHEBI:17331"/>
        <dbReference type="ChEBI" id="CHEBI:57287"/>
        <dbReference type="ChEBI" id="CHEBI:57369"/>
        <dbReference type="EC" id="2.3.1.144"/>
    </reaction>
</comment>
<proteinExistence type="inferred from homology"/>
<dbReference type="OMA" id="EIPHMKV"/>
<keyword evidence="4" id="KW-0012">Acyltransferase</keyword>
<evidence type="ECO:0000256" key="8">
    <source>
        <dbReference type="ARBA" id="ARBA00066420"/>
    </source>
</evidence>
<comment type="function">
    <text evidence="6">Catalyzes the formation of N-benzoylanthranilate, in the course of methoxydianthramide B, a phytoalexin. Phytoalexins are produced in response to infection by parasites, and are essential for the expression of disease resistance.</text>
</comment>
<comment type="similarity">
    <text evidence="1">Belongs to the plant acyltransferase family.</text>
</comment>
<evidence type="ECO:0000256" key="3">
    <source>
        <dbReference type="ARBA" id="ARBA00023241"/>
    </source>
</evidence>
<evidence type="ECO:0000256" key="2">
    <source>
        <dbReference type="ARBA" id="ARBA00022679"/>
    </source>
</evidence>
<organism evidence="9 10">
    <name type="scientific">Chenopodium quinoa</name>
    <name type="common">Quinoa</name>
    <dbReference type="NCBI Taxonomy" id="63459"/>
    <lineage>
        <taxon>Eukaryota</taxon>
        <taxon>Viridiplantae</taxon>
        <taxon>Streptophyta</taxon>
        <taxon>Embryophyta</taxon>
        <taxon>Tracheophyta</taxon>
        <taxon>Spermatophyta</taxon>
        <taxon>Magnoliopsida</taxon>
        <taxon>eudicotyledons</taxon>
        <taxon>Gunneridae</taxon>
        <taxon>Pentapetalae</taxon>
        <taxon>Caryophyllales</taxon>
        <taxon>Chenopodiaceae</taxon>
        <taxon>Chenopodioideae</taxon>
        <taxon>Atripliceae</taxon>
        <taxon>Chenopodium</taxon>
    </lineage>
</organism>
<dbReference type="GO" id="GO:0047672">
    <property type="term" value="F:anthranilate N-benzoyltransferase activity"/>
    <property type="evidence" value="ECO:0007669"/>
    <property type="project" value="UniProtKB-EC"/>
</dbReference>
<evidence type="ECO:0000313" key="10">
    <source>
        <dbReference type="Proteomes" id="UP000596660"/>
    </source>
</evidence>
<dbReference type="AlphaFoldDB" id="A0A803MBV3"/>
<gene>
    <name evidence="9" type="primary">LOC110713076</name>
</gene>
<evidence type="ECO:0000256" key="7">
    <source>
        <dbReference type="ARBA" id="ARBA00060639"/>
    </source>
</evidence>
<dbReference type="Pfam" id="PF02458">
    <property type="entry name" value="Transferase"/>
    <property type="match status" value="1"/>
</dbReference>
<dbReference type="Proteomes" id="UP000596660">
    <property type="component" value="Unplaced"/>
</dbReference>
<dbReference type="Gene3D" id="3.30.559.10">
    <property type="entry name" value="Chloramphenicol acetyltransferase-like domain"/>
    <property type="match status" value="2"/>
</dbReference>
<name>A0A803MBV3_CHEQI</name>
<dbReference type="EnsemblPlants" id="AUR62026570-RA">
    <property type="protein sequence ID" value="AUR62026570-RA:cds"/>
    <property type="gene ID" value="AUR62026570"/>
</dbReference>
<dbReference type="EC" id="2.3.1.144" evidence="8"/>
<keyword evidence="2" id="KW-0808">Transferase</keyword>
<protein>
    <recommendedName>
        <fullName evidence="8">anthranilate N-benzoyltransferase</fullName>
        <ecNumber evidence="8">2.3.1.144</ecNumber>
    </recommendedName>
</protein>
<dbReference type="PANTHER" id="PTHR31642">
    <property type="entry name" value="TRICHOTHECENE 3-O-ACETYLTRANSFERASE"/>
    <property type="match status" value="1"/>
</dbReference>
<keyword evidence="10" id="KW-1185">Reference proteome</keyword>
<evidence type="ECO:0000256" key="6">
    <source>
        <dbReference type="ARBA" id="ARBA00053209"/>
    </source>
</evidence>
<evidence type="ECO:0000256" key="5">
    <source>
        <dbReference type="ARBA" id="ARBA00051588"/>
    </source>
</evidence>
<evidence type="ECO:0000313" key="9">
    <source>
        <dbReference type="EnsemblPlants" id="AUR62026570-RA:cds"/>
    </source>
</evidence>
<dbReference type="InterPro" id="IPR050317">
    <property type="entry name" value="Plant_Fungal_Acyltransferase"/>
</dbReference>
<sequence length="433" mass="48634">MVRPSKETPKGSLWLSKLDMIIRQPYSHTNVLHLYTKAFDTEVFEEALSRALVPFYPLAGRLKFNDDNGRYEIDCNAKGVLFLEAESTEALADFGDYLSPDPQLMKGLFPTCDYSGGVSSFPILLVQLTRFKCGSVCLGFATHHHVCDGSSHYHFVNSWARLVRGLDLDVYPVHDRVAYLAPRDPPQVKFRHLEYEPSIPPLAPKGLSGEMVTTTECIFKLTKDQVNILKLQATSQEQEVTNYKLSTFEIQAGHMWRSVCKARGLANDQDVKLYITANGRSRLKEMAIPQGYCGNILFHATCVEKAGDVTCKPLWYVASKIHEAIKKLDDIEYLKSAIDYVESHPNLLDIVHGPQTYTSPNFSINSWARLPCHEADFGLGEPIFTGINGLKFEGQTCITPCSTGDGSFSVTIKLFTSHMKAFKEYFYKISSKL</sequence>
<dbReference type="FunFam" id="3.30.559.10:FF:000008">
    <property type="entry name" value="Tryptamine hydroxycinnamoyl transferase"/>
    <property type="match status" value="1"/>
</dbReference>